<reference evidence="1 2" key="1">
    <citation type="journal article" date="2023" name="ACS Omega">
        <title>Identification of the Neoaspergillic Acid Biosynthesis Gene Cluster by Establishing an In Vitro CRISPR-Ribonucleoprotein Genetic System in Aspergillus melleus.</title>
        <authorList>
            <person name="Yuan B."/>
            <person name="Grau M.F."/>
            <person name="Murata R.M."/>
            <person name="Torok T."/>
            <person name="Venkateswaran K."/>
            <person name="Stajich J.E."/>
            <person name="Wang C.C.C."/>
        </authorList>
    </citation>
    <scope>NUCLEOTIDE SEQUENCE [LARGE SCALE GENOMIC DNA]</scope>
    <source>
        <strain evidence="1 2">IMV 1140</strain>
    </source>
</reference>
<sequence length="266" mass="28365">MELNIYRAPTLIYSLFSILSPVSGWAFGWTNSSGNTQFESGTETEYRSCTRIHQAKGKLFDWDSEGQPICWQIYRDVNCKDSGGHACHMLSKNASDDFAAFSVYPRYSSVTATSALATSTLSTVTTPTSGRSSSTSNSLATSSSTKKAAGSSKPLSGGAIAGVVIGVLFGVAIVAVLICFLVKRRKVSPTEGEPIKPRLKVPSVTSQVPEPYVDPTSSRTSSRISLAIPSTQPTAELQGDSAPVEMSDSHRVVELETPGTIKGLYH</sequence>
<evidence type="ECO:0000313" key="1">
    <source>
        <dbReference type="EMBL" id="KAK1148857.1"/>
    </source>
</evidence>
<comment type="caution">
    <text evidence="1">The sequence shown here is derived from an EMBL/GenBank/DDBJ whole genome shotgun (WGS) entry which is preliminary data.</text>
</comment>
<dbReference type="EMBL" id="JAOPJF010000006">
    <property type="protein sequence ID" value="KAK1148857.1"/>
    <property type="molecule type" value="Genomic_DNA"/>
</dbReference>
<accession>A0ACC3BEB2</accession>
<name>A0ACC3BEB2_9EURO</name>
<gene>
    <name evidence="1" type="ORF">N8T08_008742</name>
</gene>
<organism evidence="1 2">
    <name type="scientific">Aspergillus melleus</name>
    <dbReference type="NCBI Taxonomy" id="138277"/>
    <lineage>
        <taxon>Eukaryota</taxon>
        <taxon>Fungi</taxon>
        <taxon>Dikarya</taxon>
        <taxon>Ascomycota</taxon>
        <taxon>Pezizomycotina</taxon>
        <taxon>Eurotiomycetes</taxon>
        <taxon>Eurotiomycetidae</taxon>
        <taxon>Eurotiales</taxon>
        <taxon>Aspergillaceae</taxon>
        <taxon>Aspergillus</taxon>
        <taxon>Aspergillus subgen. Circumdati</taxon>
    </lineage>
</organism>
<keyword evidence="2" id="KW-1185">Reference proteome</keyword>
<proteinExistence type="predicted"/>
<dbReference type="Proteomes" id="UP001177260">
    <property type="component" value="Unassembled WGS sequence"/>
</dbReference>
<protein>
    <submittedName>
        <fullName evidence="1">Uncharacterized protein</fullName>
    </submittedName>
</protein>
<evidence type="ECO:0000313" key="2">
    <source>
        <dbReference type="Proteomes" id="UP001177260"/>
    </source>
</evidence>